<evidence type="ECO:0000256" key="1">
    <source>
        <dbReference type="ARBA" id="ARBA00004651"/>
    </source>
</evidence>
<proteinExistence type="inferred from homology"/>
<keyword evidence="4 7" id="KW-0812">Transmembrane</keyword>
<dbReference type="PROSITE" id="PS50928">
    <property type="entry name" value="ABC_TM1"/>
    <property type="match status" value="1"/>
</dbReference>
<evidence type="ECO:0000256" key="4">
    <source>
        <dbReference type="ARBA" id="ARBA00022692"/>
    </source>
</evidence>
<organism evidence="9 10">
    <name type="scientific">Anaerocolumna jejuensis DSM 15929</name>
    <dbReference type="NCBI Taxonomy" id="1121322"/>
    <lineage>
        <taxon>Bacteria</taxon>
        <taxon>Bacillati</taxon>
        <taxon>Bacillota</taxon>
        <taxon>Clostridia</taxon>
        <taxon>Lachnospirales</taxon>
        <taxon>Lachnospiraceae</taxon>
        <taxon>Anaerocolumna</taxon>
    </lineage>
</organism>
<evidence type="ECO:0000256" key="7">
    <source>
        <dbReference type="RuleBase" id="RU363032"/>
    </source>
</evidence>
<comment type="similarity">
    <text evidence="7">Belongs to the binding-protein-dependent transport system permease family.</text>
</comment>
<feature type="domain" description="ABC transmembrane type-1" evidence="8">
    <location>
        <begin position="87"/>
        <end position="292"/>
    </location>
</feature>
<reference evidence="9 10" key="1">
    <citation type="submission" date="2016-11" db="EMBL/GenBank/DDBJ databases">
        <authorList>
            <person name="Jaros S."/>
            <person name="Januszkiewicz K."/>
            <person name="Wedrychowicz H."/>
        </authorList>
    </citation>
    <scope>NUCLEOTIDE SEQUENCE [LARGE SCALE GENOMIC DNA]</scope>
    <source>
        <strain evidence="9 10">DSM 15929</strain>
    </source>
</reference>
<comment type="subcellular location">
    <subcellularLocation>
        <location evidence="1 7">Cell membrane</location>
        <topology evidence="1 7">Multi-pass membrane protein</topology>
    </subcellularLocation>
</comment>
<feature type="transmembrane region" description="Helical" evidence="7">
    <location>
        <begin position="276"/>
        <end position="296"/>
    </location>
</feature>
<feature type="transmembrane region" description="Helical" evidence="7">
    <location>
        <begin position="196"/>
        <end position="218"/>
    </location>
</feature>
<dbReference type="GO" id="GO:0005886">
    <property type="term" value="C:plasma membrane"/>
    <property type="evidence" value="ECO:0007669"/>
    <property type="project" value="UniProtKB-SubCell"/>
</dbReference>
<keyword evidence="3" id="KW-1003">Cell membrane</keyword>
<dbReference type="EMBL" id="FRAC01000016">
    <property type="protein sequence ID" value="SHK73673.1"/>
    <property type="molecule type" value="Genomic_DNA"/>
</dbReference>
<dbReference type="InterPro" id="IPR035906">
    <property type="entry name" value="MetI-like_sf"/>
</dbReference>
<dbReference type="Proteomes" id="UP000184386">
    <property type="component" value="Unassembled WGS sequence"/>
</dbReference>
<sequence>MKKERSVQSFRKKRTKRCREDVIFDTVTFLVLSVILIIVAYPLYWVVISSISSPSAVSSGDVLWKPIGFTLKGYVEVFKNSAVMRGFLNSVIYTVCGVLINLVVTLPTAYALSRNVFGGKKPITIFYMITMFFGGGLIPTYLVVKNLHMLNSMWALILPGCLSVYNMIVARTFFKSNISEELYEAAEIDGCSQGKFFFKIALPLSKAIIAILVLYYGVGHWNSYFSALVYISDKDHYPLQLVLRNILITNETALSQTATTKAAREALREKQQLIDVMKYSLIIISSIPVLVLYPFIQKHFVKGVMIGSVKG</sequence>
<dbReference type="PANTHER" id="PTHR43744:SF9">
    <property type="entry name" value="POLYGALACTURONAN_RHAMNOGALACTURONAN TRANSPORT SYSTEM PERMEASE PROTEIN YTCP"/>
    <property type="match status" value="1"/>
</dbReference>
<name>A0A1M6UWY3_9FIRM</name>
<feature type="transmembrane region" description="Helical" evidence="7">
    <location>
        <begin position="124"/>
        <end position="142"/>
    </location>
</feature>
<feature type="transmembrane region" description="Helical" evidence="7">
    <location>
        <begin position="21"/>
        <end position="44"/>
    </location>
</feature>
<evidence type="ECO:0000313" key="10">
    <source>
        <dbReference type="Proteomes" id="UP000184386"/>
    </source>
</evidence>
<accession>A0A1M6UWY3</accession>
<dbReference type="STRING" id="1121322.SAMN02745136_03219"/>
<gene>
    <name evidence="9" type="ORF">SAMN02745136_03219</name>
</gene>
<dbReference type="RefSeq" id="WP_073277758.1">
    <property type="nucleotide sequence ID" value="NZ_FRAC01000016.1"/>
</dbReference>
<dbReference type="Gene3D" id="1.10.3720.10">
    <property type="entry name" value="MetI-like"/>
    <property type="match status" value="1"/>
</dbReference>
<dbReference type="GO" id="GO:0055085">
    <property type="term" value="P:transmembrane transport"/>
    <property type="evidence" value="ECO:0007669"/>
    <property type="project" value="InterPro"/>
</dbReference>
<evidence type="ECO:0000313" key="9">
    <source>
        <dbReference type="EMBL" id="SHK73673.1"/>
    </source>
</evidence>
<evidence type="ECO:0000256" key="5">
    <source>
        <dbReference type="ARBA" id="ARBA00022989"/>
    </source>
</evidence>
<protein>
    <submittedName>
        <fullName evidence="9">Putative aldouronate transport system permease protein</fullName>
    </submittedName>
</protein>
<dbReference type="Pfam" id="PF00528">
    <property type="entry name" value="BPD_transp_1"/>
    <property type="match status" value="1"/>
</dbReference>
<dbReference type="SUPFAM" id="SSF161098">
    <property type="entry name" value="MetI-like"/>
    <property type="match status" value="1"/>
</dbReference>
<keyword evidence="2 7" id="KW-0813">Transport</keyword>
<dbReference type="CDD" id="cd06261">
    <property type="entry name" value="TM_PBP2"/>
    <property type="match status" value="1"/>
</dbReference>
<evidence type="ECO:0000256" key="3">
    <source>
        <dbReference type="ARBA" id="ARBA00022475"/>
    </source>
</evidence>
<keyword evidence="10" id="KW-1185">Reference proteome</keyword>
<feature type="transmembrane region" description="Helical" evidence="7">
    <location>
        <begin position="91"/>
        <end position="112"/>
    </location>
</feature>
<evidence type="ECO:0000259" key="8">
    <source>
        <dbReference type="PROSITE" id="PS50928"/>
    </source>
</evidence>
<evidence type="ECO:0000256" key="6">
    <source>
        <dbReference type="ARBA" id="ARBA00023136"/>
    </source>
</evidence>
<keyword evidence="6 7" id="KW-0472">Membrane</keyword>
<dbReference type="AlphaFoldDB" id="A0A1M6UWY3"/>
<keyword evidence="5 7" id="KW-1133">Transmembrane helix</keyword>
<feature type="transmembrane region" description="Helical" evidence="7">
    <location>
        <begin position="154"/>
        <end position="174"/>
    </location>
</feature>
<dbReference type="OrthoDB" id="157184at2"/>
<evidence type="ECO:0000256" key="2">
    <source>
        <dbReference type="ARBA" id="ARBA00022448"/>
    </source>
</evidence>
<dbReference type="InterPro" id="IPR000515">
    <property type="entry name" value="MetI-like"/>
</dbReference>
<dbReference type="PANTHER" id="PTHR43744">
    <property type="entry name" value="ABC TRANSPORTER PERMEASE PROTEIN MG189-RELATED-RELATED"/>
    <property type="match status" value="1"/>
</dbReference>